<evidence type="ECO:0000313" key="2">
    <source>
        <dbReference type="Proteomes" id="UP000887566"/>
    </source>
</evidence>
<evidence type="ECO:0000256" key="1">
    <source>
        <dbReference type="SAM" id="Phobius"/>
    </source>
</evidence>
<keyword evidence="1" id="KW-1133">Transmembrane helix</keyword>
<evidence type="ECO:0000313" key="3">
    <source>
        <dbReference type="WBParaSite" id="PSAMB.scaffold677size43986.g8007.t1"/>
    </source>
</evidence>
<feature type="transmembrane region" description="Helical" evidence="1">
    <location>
        <begin position="40"/>
        <end position="61"/>
    </location>
</feature>
<dbReference type="WBParaSite" id="PSAMB.scaffold677size43986.g8007.t1">
    <property type="protein sequence ID" value="PSAMB.scaffold677size43986.g8007.t1"/>
    <property type="gene ID" value="PSAMB.scaffold677size43986.g8007"/>
</dbReference>
<feature type="transmembrane region" description="Helical" evidence="1">
    <location>
        <begin position="174"/>
        <end position="193"/>
    </location>
</feature>
<feature type="transmembrane region" description="Helical" evidence="1">
    <location>
        <begin position="81"/>
        <end position="107"/>
    </location>
</feature>
<reference evidence="3" key="1">
    <citation type="submission" date="2022-11" db="UniProtKB">
        <authorList>
            <consortium name="WormBaseParasite"/>
        </authorList>
    </citation>
    <scope>IDENTIFICATION</scope>
</reference>
<dbReference type="Gene3D" id="1.20.1070.10">
    <property type="entry name" value="Rhodopsin 7-helix transmembrane proteins"/>
    <property type="match status" value="1"/>
</dbReference>
<keyword evidence="1" id="KW-0472">Membrane</keyword>
<keyword evidence="1" id="KW-0812">Transmembrane</keyword>
<feature type="transmembrane region" description="Helical" evidence="1">
    <location>
        <begin position="139"/>
        <end position="162"/>
    </location>
</feature>
<sequence length="199" mass="22038">MTASCRLGFPALIAANRFYKVSAMPGQSTTLLQKLFAERAIIPLVIAWYCVAYLMQSPLIFTDSFGEDQAGFCGARKFTSVLLLASYEVSVIVVFAGGMALTGVYYFRLAKWLRQNQSISNQESVSYTRSLMIVMKVETLLPLIAEMPTAILTAGQMVLPVLPMWLTRVLVGPYWFASCVNPWLTIFMSSGGVEGEINY</sequence>
<organism evidence="2 3">
    <name type="scientific">Plectus sambesii</name>
    <dbReference type="NCBI Taxonomy" id="2011161"/>
    <lineage>
        <taxon>Eukaryota</taxon>
        <taxon>Metazoa</taxon>
        <taxon>Ecdysozoa</taxon>
        <taxon>Nematoda</taxon>
        <taxon>Chromadorea</taxon>
        <taxon>Plectida</taxon>
        <taxon>Plectina</taxon>
        <taxon>Plectoidea</taxon>
        <taxon>Plectidae</taxon>
        <taxon>Plectus</taxon>
    </lineage>
</organism>
<keyword evidence="2" id="KW-1185">Reference proteome</keyword>
<proteinExistence type="predicted"/>
<dbReference type="AlphaFoldDB" id="A0A914X823"/>
<accession>A0A914X823</accession>
<name>A0A914X823_9BILA</name>
<dbReference type="Proteomes" id="UP000887566">
    <property type="component" value="Unplaced"/>
</dbReference>
<protein>
    <submittedName>
        <fullName evidence="3">Uncharacterized protein</fullName>
    </submittedName>
</protein>
<dbReference type="SUPFAM" id="SSF81321">
    <property type="entry name" value="Family A G protein-coupled receptor-like"/>
    <property type="match status" value="1"/>
</dbReference>